<sequence>MLFRRRKNKIFALRICSELPESTALSYKPLVIQNPRSEKK</sequence>
<keyword evidence="2" id="KW-1185">Reference proteome</keyword>
<reference evidence="1" key="1">
    <citation type="journal article" date="2021" name="Microb. Physiol.">
        <title>Proteogenomic Insights into the Physiology of Marine, Sulfate-Reducing, Filamentous Desulfonema limicola and Desulfonema magnum.</title>
        <authorList>
            <person name="Schnaars V."/>
            <person name="Wohlbrand L."/>
            <person name="Scheve S."/>
            <person name="Hinrichs C."/>
            <person name="Reinhardt R."/>
            <person name="Rabus R."/>
        </authorList>
    </citation>
    <scope>NUCLEOTIDE SEQUENCE</scope>
    <source>
        <strain evidence="1">4be13</strain>
    </source>
</reference>
<dbReference type="KEGG" id="dmm:dnm_073920"/>
<evidence type="ECO:0000313" key="2">
    <source>
        <dbReference type="Proteomes" id="UP000663722"/>
    </source>
</evidence>
<dbReference type="AlphaFoldDB" id="A0A975BU29"/>
<accession>A0A975BU29</accession>
<name>A0A975BU29_9BACT</name>
<gene>
    <name evidence="1" type="ORF">dnm_073920</name>
</gene>
<evidence type="ECO:0000313" key="1">
    <source>
        <dbReference type="EMBL" id="QTA91327.1"/>
    </source>
</evidence>
<protein>
    <submittedName>
        <fullName evidence="1">Uncharacterized protein</fullName>
    </submittedName>
</protein>
<dbReference type="Proteomes" id="UP000663722">
    <property type="component" value="Chromosome"/>
</dbReference>
<organism evidence="1 2">
    <name type="scientific">Desulfonema magnum</name>
    <dbReference type="NCBI Taxonomy" id="45655"/>
    <lineage>
        <taxon>Bacteria</taxon>
        <taxon>Pseudomonadati</taxon>
        <taxon>Thermodesulfobacteriota</taxon>
        <taxon>Desulfobacteria</taxon>
        <taxon>Desulfobacterales</taxon>
        <taxon>Desulfococcaceae</taxon>
        <taxon>Desulfonema</taxon>
    </lineage>
</organism>
<dbReference type="EMBL" id="CP061800">
    <property type="protein sequence ID" value="QTA91327.1"/>
    <property type="molecule type" value="Genomic_DNA"/>
</dbReference>
<proteinExistence type="predicted"/>